<dbReference type="EMBL" id="JZWT02000005">
    <property type="protein sequence ID" value="MFB6490144.1"/>
    <property type="molecule type" value="Genomic_DNA"/>
</dbReference>
<protein>
    <submittedName>
        <fullName evidence="1">TIGR04084 family radical SAM/SPASM domain-containing protein</fullName>
    </submittedName>
</protein>
<dbReference type="Proteomes" id="UP000033636">
    <property type="component" value="Unassembled WGS sequence"/>
</dbReference>
<sequence>MLWFVITTGRCNLKCRYCGGSFSPKHSPWGVEYDVEELKRLLSSDPRPVVFFYGGEPLMNPGFIMRVMDEVKAARWGIQTNGTLAKSLPPEYWRRFDVVLLSIDGVEEVTDYYRGRGVYRAVVRALRWLKDEVKCGCEVVARMAVSRKSDIYRDVKHLLSLGFDKVHWQLNAVWTDEWGPEEFSLWARQSYLPGIERLRDEFLEEARRGRLLGVVPFLSIYRALLLRPFDWVPCGAGRTAFAVNSDGRILACPIAVAEKWAYAGDVRSGPLKISFRLDDRCSRCEYRHVCGGRCLYTHYEKYWGEEGFEAVCEVTRATIRLLEERAEELRELIRLGVIKAEQLDYEPTLDSTEAIP</sequence>
<organism evidence="1 2">
    <name type="scientific">Thermoproteus sp. AZ2</name>
    <dbReference type="NCBI Taxonomy" id="1609232"/>
    <lineage>
        <taxon>Archaea</taxon>
        <taxon>Thermoproteota</taxon>
        <taxon>Thermoprotei</taxon>
        <taxon>Thermoproteales</taxon>
        <taxon>Thermoproteaceae</taxon>
        <taxon>Thermoproteus</taxon>
    </lineage>
</organism>
<comment type="caution">
    <text evidence="1">The sequence shown here is derived from an EMBL/GenBank/DDBJ whole genome shotgun (WGS) entry which is preliminary data.</text>
</comment>
<reference evidence="1" key="1">
    <citation type="submission" date="2024-07" db="EMBL/GenBank/DDBJ databases">
        <title>Metagenome and Metagenome-Assembled Genomes of Archaea from a hot spring from the geothermal field of Los Azufres, Mexico.</title>
        <authorList>
            <person name="Marin-Paredes R."/>
            <person name="Martinez-Romero E."/>
            <person name="Servin-Garciduenas L.E."/>
        </authorList>
    </citation>
    <scope>NUCLEOTIDE SEQUENCE</scope>
</reference>
<name>A0ACC6V096_9CREN</name>
<accession>A0ACC6V096</accession>
<gene>
    <name evidence="1" type="ORF">TU35_002665</name>
</gene>
<proteinExistence type="predicted"/>
<evidence type="ECO:0000313" key="1">
    <source>
        <dbReference type="EMBL" id="MFB6490144.1"/>
    </source>
</evidence>
<evidence type="ECO:0000313" key="2">
    <source>
        <dbReference type="Proteomes" id="UP000033636"/>
    </source>
</evidence>